<evidence type="ECO:0000313" key="7">
    <source>
        <dbReference type="Proteomes" id="UP000193920"/>
    </source>
</evidence>
<reference evidence="6 7" key="1">
    <citation type="submission" date="2016-08" db="EMBL/GenBank/DDBJ databases">
        <title>A Parts List for Fungal Cellulosomes Revealed by Comparative Genomics.</title>
        <authorList>
            <consortium name="DOE Joint Genome Institute"/>
            <person name="Haitjema C.H."/>
            <person name="Gilmore S.P."/>
            <person name="Henske J.K."/>
            <person name="Solomon K.V."/>
            <person name="De Groot R."/>
            <person name="Kuo A."/>
            <person name="Mondo S.J."/>
            <person name="Salamov A.A."/>
            <person name="Labutti K."/>
            <person name="Zhao Z."/>
            <person name="Chiniquy J."/>
            <person name="Barry K."/>
            <person name="Brewer H.M."/>
            <person name="Purvine S.O."/>
            <person name="Wright A.T."/>
            <person name="Boxma B."/>
            <person name="Van Alen T."/>
            <person name="Hackstein J.H."/>
            <person name="Baker S.E."/>
            <person name="Grigoriev I.V."/>
            <person name="O'Malley M.A."/>
        </authorList>
    </citation>
    <scope>NUCLEOTIDE SEQUENCE [LARGE SCALE GENOMIC DNA]</scope>
    <source>
        <strain evidence="6 7">G1</strain>
    </source>
</reference>
<dbReference type="PANTHER" id="PTHR40050">
    <property type="entry name" value="INNER SPORE COAT PROTEIN H"/>
    <property type="match status" value="1"/>
</dbReference>
<evidence type="ECO:0000256" key="4">
    <source>
        <dbReference type="SAM" id="SignalP"/>
    </source>
</evidence>
<keyword evidence="7" id="KW-1185">Reference proteome</keyword>
<evidence type="ECO:0000256" key="2">
    <source>
        <dbReference type="ARBA" id="ARBA00022737"/>
    </source>
</evidence>
<accession>A0A1Y1ZNF7</accession>
<feature type="domain" description="CBM10" evidence="5">
    <location>
        <begin position="569"/>
        <end position="605"/>
    </location>
</feature>
<evidence type="ECO:0000313" key="6">
    <source>
        <dbReference type="EMBL" id="ORY11758.1"/>
    </source>
</evidence>
<name>A0A1Y1ZNF7_9FUNG</name>
<organism evidence="6 7">
    <name type="scientific">Neocallimastix californiae</name>
    <dbReference type="NCBI Taxonomy" id="1754190"/>
    <lineage>
        <taxon>Eukaryota</taxon>
        <taxon>Fungi</taxon>
        <taxon>Fungi incertae sedis</taxon>
        <taxon>Chytridiomycota</taxon>
        <taxon>Chytridiomycota incertae sedis</taxon>
        <taxon>Neocallimastigomycetes</taxon>
        <taxon>Neocallimastigales</taxon>
        <taxon>Neocallimastigaceae</taxon>
        <taxon>Neocallimastix</taxon>
    </lineage>
</organism>
<dbReference type="PROSITE" id="PS51763">
    <property type="entry name" value="CBM10"/>
    <property type="match status" value="2"/>
</dbReference>
<evidence type="ECO:0000259" key="5">
    <source>
        <dbReference type="PROSITE" id="PS51763"/>
    </source>
</evidence>
<keyword evidence="3" id="KW-0378">Hydrolase</keyword>
<gene>
    <name evidence="6" type="ORF">LY90DRAFT_392363</name>
</gene>
<dbReference type="EMBL" id="MCOG01000378">
    <property type="protein sequence ID" value="ORY11758.1"/>
    <property type="molecule type" value="Genomic_DNA"/>
</dbReference>
<dbReference type="Gene3D" id="3.90.1220.10">
    <property type="entry name" value="Cellulose docking domain, dockering"/>
    <property type="match status" value="2"/>
</dbReference>
<dbReference type="InterPro" id="IPR014867">
    <property type="entry name" value="Spore_coat_CotH_CotH2/3/7"/>
</dbReference>
<feature type="domain" description="CBM10" evidence="5">
    <location>
        <begin position="523"/>
        <end position="562"/>
    </location>
</feature>
<feature type="chain" id="PRO_5013208855" description="CBM10 domain-containing protein" evidence="4">
    <location>
        <begin position="20"/>
        <end position="609"/>
    </location>
</feature>
<dbReference type="Proteomes" id="UP000193920">
    <property type="component" value="Unassembled WGS sequence"/>
</dbReference>
<sequence>MKFTKLFTIVSAFALSVSAKYWDNVERTEFYSMIENKVPQIHVTLTDQEWNEIVQFAQVKSRVDVHEIPEYDAKMKFILDGKEEEYKIEFRLGGKSSMEFSRPGYNFKIKGSGKTLHGTKQFRLRSEQRDPTYMRTKLTSEILLKSGLITTDSGYTELYINNQYMGFWVISDSIKKSWITRNFGEVGEEVKTLYQCKIDSIRIDNNTAKTACLNAYNEFLDYKEPFNKFVDQVNASKTRADLEKFLDVDNFLKYVAWEYLVGSWDHFLGPFGHNLYWYQQPNGIWVYLPYDFDLDLGACLWSDQFSSKSYTTAGDNIQFPAIAFKDFELEHPIIKILVHDDDTRFREIIGDVVSKVFNPDTLLPRIDELKKLVEPYIKKNIETGAGKINKVCPKQANWTMDDFYENCEYTYLYDTKDYVKAFGLKDWIRRRYNTVAAYYGIDDKTHKLIEPRPEPKYFPYVEDNYIERVTDRMAHHHIGNPLPPYTPNTSYEDNTVPVIGVNQFALENKKKQGSSEQPKETTECWSSKLGYKCCSRGCNTAVVVTDNDGAWGVENGEWCGVQCDVNSYECPNQKNGYPCCQTCDVYLTDADGKWGVENGNWCSIKDSCF</sequence>
<feature type="signal peptide" evidence="4">
    <location>
        <begin position="1"/>
        <end position="19"/>
    </location>
</feature>
<dbReference type="AlphaFoldDB" id="A0A1Y1ZNF7"/>
<comment type="caution">
    <text evidence="6">The sequence shown here is derived from an EMBL/GenBank/DDBJ whole genome shotgun (WGS) entry which is preliminary data.</text>
</comment>
<proteinExistence type="predicted"/>
<dbReference type="PANTHER" id="PTHR40050:SF1">
    <property type="entry name" value="INNER SPORE COAT PROTEIN H"/>
    <property type="match status" value="1"/>
</dbReference>
<dbReference type="InterPro" id="IPR002883">
    <property type="entry name" value="CBM10/Dockerin_dom"/>
</dbReference>
<keyword evidence="2" id="KW-0677">Repeat</keyword>
<dbReference type="Pfam" id="PF02013">
    <property type="entry name" value="CBM_10"/>
    <property type="match status" value="2"/>
</dbReference>
<evidence type="ECO:0000256" key="3">
    <source>
        <dbReference type="ARBA" id="ARBA00022801"/>
    </source>
</evidence>
<evidence type="ECO:0000256" key="1">
    <source>
        <dbReference type="ARBA" id="ARBA00022729"/>
    </source>
</evidence>
<dbReference type="OrthoDB" id="10267127at2759"/>
<dbReference type="SUPFAM" id="SSF64571">
    <property type="entry name" value="Cellulose docking domain, dockering"/>
    <property type="match status" value="2"/>
</dbReference>
<dbReference type="Pfam" id="PF08757">
    <property type="entry name" value="CotH"/>
    <property type="match status" value="1"/>
</dbReference>
<dbReference type="GO" id="GO:0016787">
    <property type="term" value="F:hydrolase activity"/>
    <property type="evidence" value="ECO:0007669"/>
    <property type="project" value="UniProtKB-KW"/>
</dbReference>
<dbReference type="InterPro" id="IPR009034">
    <property type="entry name" value="Dockerin_dom_fun_sf"/>
</dbReference>
<protein>
    <recommendedName>
        <fullName evidence="5">CBM10 domain-containing protein</fullName>
    </recommendedName>
</protein>
<keyword evidence="1 4" id="KW-0732">Signal</keyword>